<dbReference type="InterPro" id="IPR001214">
    <property type="entry name" value="SET_dom"/>
</dbReference>
<evidence type="ECO:0000313" key="5">
    <source>
        <dbReference type="EMBL" id="EAT58827.1"/>
    </source>
</evidence>
<dbReference type="OrthoDB" id="671472at2"/>
<dbReference type="InterPro" id="IPR046341">
    <property type="entry name" value="SET_dom_sf"/>
</dbReference>
<dbReference type="EMBL" id="AASE01000012">
    <property type="protein sequence ID" value="EAT58827.1"/>
    <property type="molecule type" value="Genomic_DNA"/>
</dbReference>
<dbReference type="GO" id="GO:0016740">
    <property type="term" value="F:transferase activity"/>
    <property type="evidence" value="ECO:0007669"/>
    <property type="project" value="UniProtKB-KW"/>
</dbReference>
<dbReference type="Proteomes" id="UP000004162">
    <property type="component" value="Unassembled WGS sequence"/>
</dbReference>
<name>Q0YR82_9CHLB</name>
<evidence type="ECO:0000259" key="3">
    <source>
        <dbReference type="PROSITE" id="PS50280"/>
    </source>
</evidence>
<dbReference type="RefSeq" id="WP_006366539.1">
    <property type="nucleotide sequence ID" value="NZ_AASE01000012.1"/>
</dbReference>
<dbReference type="AlphaFoldDB" id="Q0YR82"/>
<reference evidence="5 6" key="1">
    <citation type="submission" date="2006-07" db="EMBL/GenBank/DDBJ databases">
        <title>Annotation of the draft genome assembly of Chlorobium ferroxidans DSM 13031.</title>
        <authorList>
            <consortium name="US DOE Joint Genome Institute (JGI-ORNL)"/>
            <person name="Larimer F."/>
            <person name="Land M."/>
            <person name="Hauser L."/>
        </authorList>
    </citation>
    <scope>NUCLEOTIDE SEQUENCE [LARGE SCALE GENOMIC DNA]</scope>
    <source>
        <strain evidence="5 6">DSM 13031</strain>
    </source>
</reference>
<dbReference type="PROSITE" id="PS50868">
    <property type="entry name" value="POST_SET"/>
    <property type="match status" value="1"/>
</dbReference>
<keyword evidence="2" id="KW-0949">S-adenosyl-L-methionine</keyword>
<feature type="domain" description="Post-SET" evidence="4">
    <location>
        <begin position="103"/>
        <end position="119"/>
    </location>
</feature>
<keyword evidence="6" id="KW-1185">Reference proteome</keyword>
<dbReference type="InterPro" id="IPR003616">
    <property type="entry name" value="Post-SET_dom"/>
</dbReference>
<proteinExistence type="predicted"/>
<sequence>MKVFGIGVGKGKGFLGVYAVNFYKEGEIVMDLSIGDESPGRDLRTIELATRHIDHPFGRYVNHHCDPNCYIDKKRELMIALRDINIGDEITFDYSQNETAIAAPFECSCGAQNCKGSIRH</sequence>
<dbReference type="PANTHER" id="PTHR12350:SF19">
    <property type="entry name" value="SET DOMAIN-CONTAINING PROTEIN"/>
    <property type="match status" value="1"/>
</dbReference>
<dbReference type="PANTHER" id="PTHR12350">
    <property type="entry name" value="HISTONE-LYSINE N-METHYLTRANSFERASE-RELATED"/>
    <property type="match status" value="1"/>
</dbReference>
<evidence type="ECO:0000313" key="6">
    <source>
        <dbReference type="Proteomes" id="UP000004162"/>
    </source>
</evidence>
<accession>Q0YR82</accession>
<evidence type="ECO:0008006" key="7">
    <source>
        <dbReference type="Google" id="ProtNLM"/>
    </source>
</evidence>
<evidence type="ECO:0000256" key="1">
    <source>
        <dbReference type="ARBA" id="ARBA00022679"/>
    </source>
</evidence>
<dbReference type="SUPFAM" id="SSF82199">
    <property type="entry name" value="SET domain"/>
    <property type="match status" value="1"/>
</dbReference>
<dbReference type="PROSITE" id="PS50280">
    <property type="entry name" value="SET"/>
    <property type="match status" value="1"/>
</dbReference>
<protein>
    <recommendedName>
        <fullName evidence="7">Nuclear protein SET</fullName>
    </recommendedName>
</protein>
<keyword evidence="1" id="KW-0808">Transferase</keyword>
<dbReference type="Gene3D" id="2.170.270.10">
    <property type="entry name" value="SET domain"/>
    <property type="match status" value="1"/>
</dbReference>
<reference evidence="5 6" key="2">
    <citation type="submission" date="2006-07" db="EMBL/GenBank/DDBJ databases">
        <title>Sequencing of the draft genome and assembly of Chlorobium ferroxidans DSM 13031.</title>
        <authorList>
            <consortium name="US DOE Joint Genome Institute (JGI-PGF)"/>
            <person name="Copeland A."/>
            <person name="Lucas S."/>
            <person name="Lapidus A."/>
            <person name="Barry K."/>
            <person name="Glavina del Rio T."/>
            <person name="Dalin E."/>
            <person name="Tice H."/>
            <person name="Bruce D."/>
            <person name="Pitluck S."/>
            <person name="Richardson P."/>
        </authorList>
    </citation>
    <scope>NUCLEOTIDE SEQUENCE [LARGE SCALE GENOMIC DNA]</scope>
    <source>
        <strain evidence="5 6">DSM 13031</strain>
    </source>
</reference>
<feature type="domain" description="SET" evidence="3">
    <location>
        <begin position="1"/>
        <end position="95"/>
    </location>
</feature>
<evidence type="ECO:0000259" key="4">
    <source>
        <dbReference type="PROSITE" id="PS50868"/>
    </source>
</evidence>
<comment type="caution">
    <text evidence="5">The sequence shown here is derived from an EMBL/GenBank/DDBJ whole genome shotgun (WGS) entry which is preliminary data.</text>
</comment>
<dbReference type="InterPro" id="IPR053201">
    <property type="entry name" value="Flavunoidine_N-MTase"/>
</dbReference>
<gene>
    <name evidence="5" type="ORF">CferDRAFT_0801</name>
</gene>
<organism evidence="5 6">
    <name type="scientific">Chlorobium ferrooxidans DSM 13031</name>
    <dbReference type="NCBI Taxonomy" id="377431"/>
    <lineage>
        <taxon>Bacteria</taxon>
        <taxon>Pseudomonadati</taxon>
        <taxon>Chlorobiota</taxon>
        <taxon>Chlorobiia</taxon>
        <taxon>Chlorobiales</taxon>
        <taxon>Chlorobiaceae</taxon>
        <taxon>Chlorobium/Pelodictyon group</taxon>
        <taxon>Chlorobium</taxon>
    </lineage>
</organism>
<dbReference type="Pfam" id="PF00856">
    <property type="entry name" value="SET"/>
    <property type="match status" value="1"/>
</dbReference>
<evidence type="ECO:0000256" key="2">
    <source>
        <dbReference type="ARBA" id="ARBA00022691"/>
    </source>
</evidence>